<feature type="transmembrane region" description="Helical" evidence="2">
    <location>
        <begin position="364"/>
        <end position="384"/>
    </location>
</feature>
<feature type="compositionally biased region" description="Low complexity" evidence="1">
    <location>
        <begin position="736"/>
        <end position="770"/>
    </location>
</feature>
<dbReference type="InterPro" id="IPR007720">
    <property type="entry name" value="PigQ/GPI1"/>
</dbReference>
<evidence type="ECO:0000256" key="2">
    <source>
        <dbReference type="SAM" id="Phobius"/>
    </source>
</evidence>
<keyword evidence="3" id="KW-0808">Transferase</keyword>
<dbReference type="PANTHER" id="PTHR21329">
    <property type="entry name" value="PHOSPHATIDYLINOSITOL N-ACETYLGLUCOSAMINYLTRANSFERASE SUBUNIT Q-RELATED"/>
    <property type="match status" value="1"/>
</dbReference>
<dbReference type="GO" id="GO:0005783">
    <property type="term" value="C:endoplasmic reticulum"/>
    <property type="evidence" value="ECO:0007669"/>
    <property type="project" value="TreeGrafter"/>
</dbReference>
<dbReference type="PANTHER" id="PTHR21329:SF3">
    <property type="entry name" value="PHOSPHATIDYLINOSITOL N-ACETYLGLUCOSAMINYLTRANSFERASE SUBUNIT Q"/>
    <property type="match status" value="1"/>
</dbReference>
<feature type="transmembrane region" description="Helical" evidence="2">
    <location>
        <begin position="532"/>
        <end position="556"/>
    </location>
</feature>
<keyword evidence="2" id="KW-0812">Transmembrane</keyword>
<organism evidence="3 4">
    <name type="scientific">Actinomortierella ambigua</name>
    <dbReference type="NCBI Taxonomy" id="1343610"/>
    <lineage>
        <taxon>Eukaryota</taxon>
        <taxon>Fungi</taxon>
        <taxon>Fungi incertae sedis</taxon>
        <taxon>Mucoromycota</taxon>
        <taxon>Mortierellomycotina</taxon>
        <taxon>Mortierellomycetes</taxon>
        <taxon>Mortierellales</taxon>
        <taxon>Mortierellaceae</taxon>
        <taxon>Actinomortierella</taxon>
    </lineage>
</organism>
<dbReference type="Pfam" id="PF05024">
    <property type="entry name" value="Gpi1"/>
    <property type="match status" value="1"/>
</dbReference>
<feature type="transmembrane region" description="Helical" evidence="2">
    <location>
        <begin position="455"/>
        <end position="475"/>
    </location>
</feature>
<dbReference type="EMBL" id="JAAAJB010000040">
    <property type="protein sequence ID" value="KAG0268816.1"/>
    <property type="molecule type" value="Genomic_DNA"/>
</dbReference>
<sequence>MNTPAAISKIFWPAHLCTRHIRTGFIVGWNVRSFTACVATIVSDIDLNPLVSAIDSLTADPLFAATNKICGVNPAVLGVVVVPFADGQSSSMVAESNAKLLQSPSLQQYKQTANLWFTIEIKPTYIPSLMALHCCGFQYINISSEIIFYKQPDPRSLQFLTLDKLVLDISNINASGALFDANTGPVARSKAVPGHSGLSLSTHPRTVTDDMNVTLHQINTSFELEQAAHAKAKKYLRRRTRSRSMSEAVRESAVDLSMRVRSKVAITAWALKPIVQPFITRPLMVVLAVGRLLIEIALYVLNWRLPPWLLNGIAVKDLSTTGQQIDLRLQQVCFWPWQYIMVRKRAWTNTSVTRAQYISFYNSMWLVANDIIIGVALGSFLIGNNKYMAQVLERYVKDYTIDSISAILEWLTNKTEYPAGLKLNPELNPFLGQLFKWLIELWADFIVSLKPMMPMAINLIGLSGAFGATMSLSLISDLLAFTTLHVYWFYMVAAKIFHWQLTILYSLFNLFRGKKRNTLRHRIDSCDYDLDQLLLGTILFTLLTFLFPTIVVYYLTFALSRVTVICLQALMETVLACLNHFPLFAIMLRLKDPDRLPGGLKMEGCPESFFFDRATPLRWVVSSILSVSNPPYPLNSFISHQGGGGGGGGGGARTKQQKKWLAAGGRPRSCSTPARASAVFDSQHRASGMSPSSALAYQGSPSARSSVLQSPNSKGSSGATNNLLIRRSKQSRPTNLPSSSPMAAATASAGGSFSSASISNGSASPPSAPPSSLSFSSLKAGLWSSWKQASFNNRGNSRQSRVPSTPPVSTRLVSNGLMPYEEETIPRTTSYLFMTNLPLPMSAIFFQYTVLWKRLCSHYFSLKVLRGLLSGEAIKTIPRLLYPMLPESRNRFQLQSIKPSVLQFWQFCDEVMNGNER</sequence>
<reference evidence="3" key="1">
    <citation type="journal article" date="2020" name="Fungal Divers.">
        <title>Resolving the Mortierellaceae phylogeny through synthesis of multi-gene phylogenetics and phylogenomics.</title>
        <authorList>
            <person name="Vandepol N."/>
            <person name="Liber J."/>
            <person name="Desiro A."/>
            <person name="Na H."/>
            <person name="Kennedy M."/>
            <person name="Barry K."/>
            <person name="Grigoriev I.V."/>
            <person name="Miller A.N."/>
            <person name="O'Donnell K."/>
            <person name="Stajich J.E."/>
            <person name="Bonito G."/>
        </authorList>
    </citation>
    <scope>NUCLEOTIDE SEQUENCE</scope>
    <source>
        <strain evidence="3">BC1065</strain>
    </source>
</reference>
<comment type="caution">
    <text evidence="3">The sequence shown here is derived from an EMBL/GenBank/DDBJ whole genome shotgun (WGS) entry which is preliminary data.</text>
</comment>
<accession>A0A9P6QHA4</accession>
<feature type="transmembrane region" description="Helical" evidence="2">
    <location>
        <begin position="487"/>
        <end position="511"/>
    </location>
</feature>
<dbReference type="GO" id="GO:0016757">
    <property type="term" value="F:glycosyltransferase activity"/>
    <property type="evidence" value="ECO:0007669"/>
    <property type="project" value="UniProtKB-KW"/>
</dbReference>
<proteinExistence type="predicted"/>
<feature type="compositionally biased region" description="Gly residues" evidence="1">
    <location>
        <begin position="641"/>
        <end position="652"/>
    </location>
</feature>
<protein>
    <submittedName>
        <fullName evidence="3">Phosphatidylinositol N-acetylglucosaminyltransferase subunit gpi1</fullName>
    </submittedName>
</protein>
<evidence type="ECO:0000313" key="4">
    <source>
        <dbReference type="Proteomes" id="UP000807716"/>
    </source>
</evidence>
<evidence type="ECO:0000256" key="1">
    <source>
        <dbReference type="SAM" id="MobiDB-lite"/>
    </source>
</evidence>
<dbReference type="AlphaFoldDB" id="A0A9P6QHA4"/>
<feature type="region of interest" description="Disordered" evidence="1">
    <location>
        <begin position="638"/>
        <end position="770"/>
    </location>
</feature>
<dbReference type="Proteomes" id="UP000807716">
    <property type="component" value="Unassembled WGS sequence"/>
</dbReference>
<keyword evidence="3" id="KW-0328">Glycosyltransferase</keyword>
<gene>
    <name evidence="3" type="primary">GPI1</name>
    <name evidence="3" type="ORF">DFQ27_005603</name>
</gene>
<keyword evidence="4" id="KW-1185">Reference proteome</keyword>
<name>A0A9P6QHA4_9FUNG</name>
<dbReference type="GO" id="GO:0016020">
    <property type="term" value="C:membrane"/>
    <property type="evidence" value="ECO:0007669"/>
    <property type="project" value="InterPro"/>
</dbReference>
<feature type="compositionally biased region" description="Polar residues" evidence="1">
    <location>
        <begin position="689"/>
        <end position="723"/>
    </location>
</feature>
<keyword evidence="2" id="KW-1133">Transmembrane helix</keyword>
<dbReference type="OrthoDB" id="70250at2759"/>
<evidence type="ECO:0000313" key="3">
    <source>
        <dbReference type="EMBL" id="KAG0268816.1"/>
    </source>
</evidence>
<keyword evidence="2" id="KW-0472">Membrane</keyword>
<dbReference type="GO" id="GO:0006506">
    <property type="term" value="P:GPI anchor biosynthetic process"/>
    <property type="evidence" value="ECO:0007669"/>
    <property type="project" value="InterPro"/>
</dbReference>